<dbReference type="Proteomes" id="UP000051790">
    <property type="component" value="Unassembled WGS sequence"/>
</dbReference>
<accession>A0A0R1PYP2</accession>
<gene>
    <name evidence="2" type="ORF">FD01_GL002827</name>
</gene>
<name>A0A0R1PYP2_9LACO</name>
<feature type="domain" description="Mga helix-turn-helix" evidence="1">
    <location>
        <begin position="91"/>
        <end position="162"/>
    </location>
</feature>
<dbReference type="EMBL" id="AZEU01000315">
    <property type="protein sequence ID" value="KRL37645.1"/>
    <property type="molecule type" value="Genomic_DNA"/>
</dbReference>
<evidence type="ECO:0000259" key="1">
    <source>
        <dbReference type="Pfam" id="PF05043"/>
    </source>
</evidence>
<protein>
    <recommendedName>
        <fullName evidence="1">Mga helix-turn-helix domain-containing protein</fullName>
    </recommendedName>
</protein>
<dbReference type="Pfam" id="PF05043">
    <property type="entry name" value="Mga"/>
    <property type="match status" value="1"/>
</dbReference>
<organism evidence="2 3">
    <name type="scientific">Lacticaseibacillus manihotivorans DSM 13343 = JCM 12514</name>
    <dbReference type="NCBI Taxonomy" id="1423769"/>
    <lineage>
        <taxon>Bacteria</taxon>
        <taxon>Bacillati</taxon>
        <taxon>Bacillota</taxon>
        <taxon>Bacilli</taxon>
        <taxon>Lactobacillales</taxon>
        <taxon>Lactobacillaceae</taxon>
        <taxon>Lacticaseibacillus</taxon>
    </lineage>
</organism>
<sequence>MQLESVFLEKNAQQKIALLRVLCQRAHFGITIADLATQLGFTYQRTYNLFQELNADLADLYQKTPTAMRKILVAASAQSVSLDRYKIQQFQAATAWQFFDYAVQGHQPSLDRFCEDHFLSHSTLIRKTANLRTFLAHYDLKLLYPTLTFSGPEARLRLLLQQCYWQVTQGACWPFTAISESDLKRQYQQFPRRHENPLAQHMDLYLLAVSRLRMAHGNALEHQIAHLLPDVNAYFSANQFPHLTPQQLAFENQFIAFHQAAALRFGHIGLNAWTRRKERLTLATPIAAKVLSALQRNLLNPNDPGHVALQTDLGLQLNLLRVLVCFFSLGGDYCKASDFDAPVQTTVRLNQLSMRAYTFVTNLPDTPEYAALHSATRAFCRFVTYVLAPTINAFDQAVRLKVAVILEPNDLLHRRLNRFLDNMSFVDRLTGPDALQQCDFLITEVSMLITPQTQAFIPNYPQACLIWDFDANAIDYHHLHQKLIALRNRRLVALSPSLAPDA</sequence>
<dbReference type="InterPro" id="IPR007737">
    <property type="entry name" value="Mga_HTH"/>
</dbReference>
<keyword evidence="3" id="KW-1185">Reference proteome</keyword>
<dbReference type="OrthoDB" id="2188960at2"/>
<proteinExistence type="predicted"/>
<reference evidence="2 3" key="1">
    <citation type="journal article" date="2015" name="Genome Announc.">
        <title>Expanding the biotechnology potential of lactobacilli through comparative genomics of 213 strains and associated genera.</title>
        <authorList>
            <person name="Sun Z."/>
            <person name="Harris H.M."/>
            <person name="McCann A."/>
            <person name="Guo C."/>
            <person name="Argimon S."/>
            <person name="Zhang W."/>
            <person name="Yang X."/>
            <person name="Jeffery I.B."/>
            <person name="Cooney J.C."/>
            <person name="Kagawa T.F."/>
            <person name="Liu W."/>
            <person name="Song Y."/>
            <person name="Salvetti E."/>
            <person name="Wrobel A."/>
            <person name="Rasinkangas P."/>
            <person name="Parkhill J."/>
            <person name="Rea M.C."/>
            <person name="O'Sullivan O."/>
            <person name="Ritari J."/>
            <person name="Douillard F.P."/>
            <person name="Paul Ross R."/>
            <person name="Yang R."/>
            <person name="Briner A.E."/>
            <person name="Felis G.E."/>
            <person name="de Vos W.M."/>
            <person name="Barrangou R."/>
            <person name="Klaenhammer T.R."/>
            <person name="Caufield P.W."/>
            <person name="Cui Y."/>
            <person name="Zhang H."/>
            <person name="O'Toole P.W."/>
        </authorList>
    </citation>
    <scope>NUCLEOTIDE SEQUENCE [LARGE SCALE GENOMIC DNA]</scope>
    <source>
        <strain evidence="2 3">DSM 13343</strain>
    </source>
</reference>
<evidence type="ECO:0000313" key="3">
    <source>
        <dbReference type="Proteomes" id="UP000051790"/>
    </source>
</evidence>
<comment type="caution">
    <text evidence="2">The sequence shown here is derived from an EMBL/GenBank/DDBJ whole genome shotgun (WGS) entry which is preliminary data.</text>
</comment>
<dbReference type="PATRIC" id="fig|1423769.4.peg.3049"/>
<dbReference type="AlphaFoldDB" id="A0A0R1PYP2"/>
<dbReference type="RefSeq" id="WP_056965187.1">
    <property type="nucleotide sequence ID" value="NZ_AZEU01000315.1"/>
</dbReference>
<evidence type="ECO:0000313" key="2">
    <source>
        <dbReference type="EMBL" id="KRL37645.1"/>
    </source>
</evidence>